<keyword evidence="3" id="KW-1185">Reference proteome</keyword>
<dbReference type="EMBL" id="VNKQ01000003">
    <property type="protein sequence ID" value="KAG0651984.1"/>
    <property type="molecule type" value="Genomic_DNA"/>
</dbReference>
<proteinExistence type="predicted"/>
<dbReference type="SMART" id="SM00355">
    <property type="entry name" value="ZnF_C2H2"/>
    <property type="match status" value="2"/>
</dbReference>
<organism evidence="2 3">
    <name type="scientific">Hyphodiscus hymeniophilus</name>
    <dbReference type="NCBI Taxonomy" id="353542"/>
    <lineage>
        <taxon>Eukaryota</taxon>
        <taxon>Fungi</taxon>
        <taxon>Dikarya</taxon>
        <taxon>Ascomycota</taxon>
        <taxon>Pezizomycotina</taxon>
        <taxon>Leotiomycetes</taxon>
        <taxon>Helotiales</taxon>
        <taxon>Hyphodiscaceae</taxon>
        <taxon>Hyphodiscus</taxon>
    </lineage>
</organism>
<dbReference type="AlphaFoldDB" id="A0A9P6VQI3"/>
<feature type="domain" description="C2H2-type" evidence="1">
    <location>
        <begin position="207"/>
        <end position="234"/>
    </location>
</feature>
<gene>
    <name evidence="2" type="ORF">D0Z07_1164</name>
</gene>
<accession>A0A9P6VQI3</accession>
<evidence type="ECO:0000313" key="2">
    <source>
        <dbReference type="EMBL" id="KAG0651984.1"/>
    </source>
</evidence>
<feature type="domain" description="C2H2-type" evidence="1">
    <location>
        <begin position="172"/>
        <end position="198"/>
    </location>
</feature>
<name>A0A9P6VQI3_9HELO</name>
<dbReference type="Proteomes" id="UP000785200">
    <property type="component" value="Unassembled WGS sequence"/>
</dbReference>
<comment type="caution">
    <text evidence="2">The sequence shown here is derived from an EMBL/GenBank/DDBJ whole genome shotgun (WGS) entry which is preliminary data.</text>
</comment>
<dbReference type="OrthoDB" id="2687452at2759"/>
<dbReference type="Gene3D" id="3.30.160.60">
    <property type="entry name" value="Classic Zinc Finger"/>
    <property type="match status" value="1"/>
</dbReference>
<evidence type="ECO:0000259" key="1">
    <source>
        <dbReference type="SMART" id="SM00355"/>
    </source>
</evidence>
<sequence>MAQQHSVLYPHSQGNSTPRILPTEFSAGWSPNLIPAEMARNGSKDSAYWSAGTEASDEYYQKPSPSATVAYSTGSPALCETDSLFGQQYEQNTYQDEAPIFTRSNSTGSNFPRTTLSDLTLTEESLMNFYKFVIPKGNEPYFELVVPAYWDPYNMPGKVYLDSPISHKKSEFPCMYPGCDAKTFKRPADLERHYRNVHGTSDQKDNFFCDYSPCKARGAFTRKDHFRDHLRDYHKEDIGSMKKSDKKNPQKLDEKKWVYLQAEWVAERKIGTKWWRCPKCLERIQIAESGYDCQSCKSPCDRERKQRIEAVRTIRSRATYAAPASSTSAAMDGGYEYIAPASAVPTITYPADSNCVNCGGTGYSPGSWDPCLSCQPVEQYYADNSRWEGGAYTNSSRY</sequence>
<dbReference type="InterPro" id="IPR013087">
    <property type="entry name" value="Znf_C2H2_type"/>
</dbReference>
<protein>
    <recommendedName>
        <fullName evidence="1">C2H2-type domain-containing protein</fullName>
    </recommendedName>
</protein>
<reference evidence="2" key="1">
    <citation type="submission" date="2019-07" db="EMBL/GenBank/DDBJ databases">
        <title>Hyphodiscus hymeniophilus genome sequencing and assembly.</title>
        <authorList>
            <person name="Kramer G."/>
            <person name="Nodwell J."/>
        </authorList>
    </citation>
    <scope>NUCLEOTIDE SEQUENCE</scope>
    <source>
        <strain evidence="2">ATCC 34498</strain>
    </source>
</reference>
<evidence type="ECO:0000313" key="3">
    <source>
        <dbReference type="Proteomes" id="UP000785200"/>
    </source>
</evidence>